<dbReference type="AlphaFoldDB" id="A0AA89AI38"/>
<sequence length="128" mass="14373">MDCPICNIGASPTILRPLRYTICGSCYEGARSIVTLMSKLDDDPKGLSKSTNSVVSRSKSSKASSSLLKIVRILRLSLRGFANALKWVKEMKDIEELQNEKLRLTLIFKSSRAIMDGPYQHIEHCWLV</sequence>
<dbReference type="Proteomes" id="UP001188597">
    <property type="component" value="Unassembled WGS sequence"/>
</dbReference>
<accession>A0AA89AI38</accession>
<protein>
    <submittedName>
        <fullName evidence="1">Uncharacterized protein</fullName>
    </submittedName>
</protein>
<name>A0AA89AI38_9ASTE</name>
<comment type="caution">
    <text evidence="1">The sequence shown here is derived from an EMBL/GenBank/DDBJ whole genome shotgun (WGS) entry which is preliminary data.</text>
</comment>
<organism evidence="1 2">
    <name type="scientific">Escallonia herrerae</name>
    <dbReference type="NCBI Taxonomy" id="1293975"/>
    <lineage>
        <taxon>Eukaryota</taxon>
        <taxon>Viridiplantae</taxon>
        <taxon>Streptophyta</taxon>
        <taxon>Embryophyta</taxon>
        <taxon>Tracheophyta</taxon>
        <taxon>Spermatophyta</taxon>
        <taxon>Magnoliopsida</taxon>
        <taxon>eudicotyledons</taxon>
        <taxon>Gunneridae</taxon>
        <taxon>Pentapetalae</taxon>
        <taxon>asterids</taxon>
        <taxon>campanulids</taxon>
        <taxon>Escalloniales</taxon>
        <taxon>Escalloniaceae</taxon>
        <taxon>Escallonia</taxon>
    </lineage>
</organism>
<evidence type="ECO:0000313" key="2">
    <source>
        <dbReference type="Proteomes" id="UP001188597"/>
    </source>
</evidence>
<keyword evidence="2" id="KW-1185">Reference proteome</keyword>
<proteinExistence type="predicted"/>
<reference evidence="1" key="1">
    <citation type="submission" date="2022-12" db="EMBL/GenBank/DDBJ databases">
        <title>Draft genome assemblies for two species of Escallonia (Escalloniales).</title>
        <authorList>
            <person name="Chanderbali A."/>
            <person name="Dervinis C."/>
            <person name="Anghel I."/>
            <person name="Soltis D."/>
            <person name="Soltis P."/>
            <person name="Zapata F."/>
        </authorList>
    </citation>
    <scope>NUCLEOTIDE SEQUENCE</scope>
    <source>
        <strain evidence="1">UCBG64.0493</strain>
        <tissue evidence="1">Leaf</tissue>
    </source>
</reference>
<evidence type="ECO:0000313" key="1">
    <source>
        <dbReference type="EMBL" id="KAK3003178.1"/>
    </source>
</evidence>
<dbReference type="EMBL" id="JAVXUP010002457">
    <property type="protein sequence ID" value="KAK3003178.1"/>
    <property type="molecule type" value="Genomic_DNA"/>
</dbReference>
<gene>
    <name evidence="1" type="ORF">RJ639_018076</name>
</gene>